<name>A0A512IVB3_9HYPH</name>
<gene>
    <name evidence="1" type="ORF">MHA02_40340</name>
</gene>
<reference evidence="1 2" key="1">
    <citation type="submission" date="2019-07" db="EMBL/GenBank/DDBJ databases">
        <title>Whole genome shotgun sequence of Methylobacterium haplocladii NBRC 107714.</title>
        <authorList>
            <person name="Hosoyama A."/>
            <person name="Uohara A."/>
            <person name="Ohji S."/>
            <person name="Ichikawa N."/>
        </authorList>
    </citation>
    <scope>NUCLEOTIDE SEQUENCE [LARGE SCALE GENOMIC DNA]</scope>
    <source>
        <strain evidence="1 2">NBRC 107714</strain>
    </source>
</reference>
<protein>
    <submittedName>
        <fullName evidence="1">Uncharacterized protein</fullName>
    </submittedName>
</protein>
<dbReference type="EMBL" id="BJZT01000047">
    <property type="protein sequence ID" value="GEP01647.1"/>
    <property type="molecule type" value="Genomic_DNA"/>
</dbReference>
<dbReference type="Proteomes" id="UP000321258">
    <property type="component" value="Unassembled WGS sequence"/>
</dbReference>
<evidence type="ECO:0000313" key="2">
    <source>
        <dbReference type="Proteomes" id="UP000321258"/>
    </source>
</evidence>
<evidence type="ECO:0000313" key="1">
    <source>
        <dbReference type="EMBL" id="GEP01647.1"/>
    </source>
</evidence>
<sequence>MPGDAIAQPTELARYERADQRVLRGIVMQHAALAQPGFGGDGINGEAARAESAKHAFGGIENDLGPVLATAARLGLHLSTFYKPSGRSVD</sequence>
<keyword evidence="2" id="KW-1185">Reference proteome</keyword>
<comment type="caution">
    <text evidence="1">The sequence shown here is derived from an EMBL/GenBank/DDBJ whole genome shotgun (WGS) entry which is preliminary data.</text>
</comment>
<dbReference type="AlphaFoldDB" id="A0A512IVB3"/>
<organism evidence="1 2">
    <name type="scientific">Methylobacterium haplocladii</name>
    <dbReference type="NCBI Taxonomy" id="1176176"/>
    <lineage>
        <taxon>Bacteria</taxon>
        <taxon>Pseudomonadati</taxon>
        <taxon>Pseudomonadota</taxon>
        <taxon>Alphaproteobacteria</taxon>
        <taxon>Hyphomicrobiales</taxon>
        <taxon>Methylobacteriaceae</taxon>
        <taxon>Methylobacterium</taxon>
    </lineage>
</organism>
<proteinExistence type="predicted"/>
<accession>A0A512IVB3</accession>